<organism evidence="1 2">
    <name type="scientific">Slackia isoflavoniconvertens</name>
    <dbReference type="NCBI Taxonomy" id="572010"/>
    <lineage>
        <taxon>Bacteria</taxon>
        <taxon>Bacillati</taxon>
        <taxon>Actinomycetota</taxon>
        <taxon>Coriobacteriia</taxon>
        <taxon>Eggerthellales</taxon>
        <taxon>Eggerthellaceae</taxon>
        <taxon>Slackia</taxon>
    </lineage>
</organism>
<dbReference type="Proteomes" id="UP000271472">
    <property type="component" value="Unassembled WGS sequence"/>
</dbReference>
<dbReference type="GeneID" id="98663296"/>
<evidence type="ECO:0000313" key="2">
    <source>
        <dbReference type="Proteomes" id="UP000271472"/>
    </source>
</evidence>
<proteinExistence type="predicted"/>
<gene>
    <name evidence="1" type="ORF">DMP05_08365</name>
</gene>
<keyword evidence="2" id="KW-1185">Reference proteome</keyword>
<sequence length="84" mass="9229">MRLGIGVEFDDGLSRTDYCHGLYAGEKKRLEAVERADFVELGHSMGLSRRAAETRIDMLRDRVVAAFEAQAADSADSEIARAIA</sequence>
<name>A0A3N0I8M6_9ACTN</name>
<protein>
    <submittedName>
        <fullName evidence="1">Uncharacterized protein</fullName>
    </submittedName>
</protein>
<accession>A0A3N0I8M6</accession>
<evidence type="ECO:0000313" key="1">
    <source>
        <dbReference type="EMBL" id="RNM33375.1"/>
    </source>
</evidence>
<dbReference type="AlphaFoldDB" id="A0A3N0I8M6"/>
<comment type="caution">
    <text evidence="1">The sequence shown here is derived from an EMBL/GenBank/DDBJ whole genome shotgun (WGS) entry which is preliminary data.</text>
</comment>
<reference evidence="2" key="1">
    <citation type="submission" date="2018-05" db="EMBL/GenBank/DDBJ databases">
        <title>Genome Sequencing of selected type strains of the family Eggerthellaceae.</title>
        <authorList>
            <person name="Danylec N."/>
            <person name="Stoll D.A."/>
            <person name="Doetsch A."/>
            <person name="Huch M."/>
        </authorList>
    </citation>
    <scope>NUCLEOTIDE SEQUENCE [LARGE SCALE GENOMIC DNA]</scope>
    <source>
        <strain evidence="2">DSM 22006</strain>
    </source>
</reference>
<dbReference type="RefSeq" id="WP_123220018.1">
    <property type="nucleotide sequence ID" value="NZ_JACHYQ010000003.1"/>
</dbReference>
<dbReference type="EMBL" id="QIBZ01000017">
    <property type="protein sequence ID" value="RNM33375.1"/>
    <property type="molecule type" value="Genomic_DNA"/>
</dbReference>